<dbReference type="EMBL" id="AE005174">
    <property type="protein sequence ID" value="AAG57482.1"/>
    <property type="molecule type" value="Genomic_DNA"/>
</dbReference>
<dbReference type="PIR" id="F85877">
    <property type="entry name" value="F85877"/>
</dbReference>
<organism evidence="1 2">
    <name type="scientific">Escherichia coli O157:H7</name>
    <dbReference type="NCBI Taxonomy" id="83334"/>
    <lineage>
        <taxon>Bacteria</taxon>
        <taxon>Pseudomonadati</taxon>
        <taxon>Pseudomonadota</taxon>
        <taxon>Gammaproteobacteria</taxon>
        <taxon>Enterobacterales</taxon>
        <taxon>Enterobacteriaceae</taxon>
        <taxon>Escherichia</taxon>
    </lineage>
</organism>
<sequence length="47" mass="5994">MFYHFKLTSTYPYRAINFYKYFFSKFDFYGWKSIKETSFFSKTLIFR</sequence>
<dbReference type="KEGG" id="ece:Z3619"/>
<evidence type="ECO:0000313" key="2">
    <source>
        <dbReference type="Proteomes" id="UP000002519"/>
    </source>
</evidence>
<gene>
    <name evidence="1" type="ordered locus">Z3619</name>
</gene>
<proteinExistence type="predicted"/>
<evidence type="ECO:0000313" key="1">
    <source>
        <dbReference type="EMBL" id="AAG57482.1"/>
    </source>
</evidence>
<dbReference type="Proteomes" id="UP000002519">
    <property type="component" value="Chromosome"/>
</dbReference>
<name>Q8X4G5_ECO57</name>
<dbReference type="AlphaFoldDB" id="Q8X4G5"/>
<accession>Q8X4G5</accession>
<reference evidence="1 2" key="1">
    <citation type="journal article" date="2001" name="Nature">
        <title>Genome sequence of enterohaemorrhagic Escherichia coli O157:H7.</title>
        <authorList>
            <person name="Perna N.T."/>
            <person name="Plunkett G.III."/>
            <person name="Burland V."/>
            <person name="Mau B."/>
            <person name="Glasner J.D."/>
            <person name="Rose D.J."/>
            <person name="Mayhew G.F."/>
            <person name="Evans P.S."/>
            <person name="Gregor J."/>
            <person name="Kirkpatrick H.A."/>
            <person name="Posfai G."/>
            <person name="Hackett J."/>
            <person name="Klink S."/>
            <person name="Boutin A."/>
            <person name="Shao Y."/>
            <person name="Miller L."/>
            <person name="Grotbeck E.J."/>
            <person name="Davis N.W."/>
            <person name="Lim A."/>
            <person name="Dimalanta E."/>
            <person name="Potamousis K."/>
            <person name="Apodaca J."/>
            <person name="Anantharaman T.S."/>
            <person name="Lin J."/>
            <person name="Yen G."/>
            <person name="Schwartz D.C."/>
            <person name="Welch R.A."/>
            <person name="Blattner F.R."/>
        </authorList>
    </citation>
    <scope>NUCLEOTIDE SEQUENCE [LARGE SCALE GENOMIC DNA]</scope>
    <source>
        <strain evidence="2">O157:H7 / EDL933 / ATCC 700927 / EHEC</strain>
    </source>
</reference>
<protein>
    <submittedName>
        <fullName evidence="1">Uncharacterized protein</fullName>
    </submittedName>
</protein>